<keyword evidence="4 7" id="KW-0067">ATP-binding</keyword>
<comment type="subcellular location">
    <subcellularLocation>
        <location evidence="7">Cytoplasm</location>
    </subcellularLocation>
</comment>
<dbReference type="EC" id="6.1.1.17" evidence="7"/>
<evidence type="ECO:0000256" key="1">
    <source>
        <dbReference type="ARBA" id="ARBA00007894"/>
    </source>
</evidence>
<dbReference type="EMBL" id="LBOV01000006">
    <property type="protein sequence ID" value="KKP44088.1"/>
    <property type="molecule type" value="Genomic_DNA"/>
</dbReference>
<dbReference type="InterPro" id="IPR004527">
    <property type="entry name" value="Glu-tRNA-ligase_bac/mito"/>
</dbReference>
<dbReference type="InterPro" id="IPR000924">
    <property type="entry name" value="Glu/Gln-tRNA-synth"/>
</dbReference>
<dbReference type="Pfam" id="PF00749">
    <property type="entry name" value="tRNA-synt_1c"/>
    <property type="match status" value="1"/>
</dbReference>
<reference evidence="10 11" key="1">
    <citation type="journal article" date="2015" name="Nature">
        <title>rRNA introns, odd ribosomes, and small enigmatic genomes across a large radiation of phyla.</title>
        <authorList>
            <person name="Brown C.T."/>
            <person name="Hug L.A."/>
            <person name="Thomas B.C."/>
            <person name="Sharon I."/>
            <person name="Castelle C.J."/>
            <person name="Singh A."/>
            <person name="Wilkins M.J."/>
            <person name="Williams K.H."/>
            <person name="Banfield J.F."/>
        </authorList>
    </citation>
    <scope>NUCLEOTIDE SEQUENCE [LARGE SCALE GENOMIC DNA]</scope>
</reference>
<dbReference type="InterPro" id="IPR045462">
    <property type="entry name" value="aa-tRNA-synth_I_cd-bd"/>
</dbReference>
<feature type="binding site" evidence="7">
    <location>
        <position position="300"/>
    </location>
    <ligand>
        <name>ATP</name>
        <dbReference type="ChEBI" id="CHEBI:30616"/>
    </ligand>
</feature>
<dbReference type="Pfam" id="PF19269">
    <property type="entry name" value="Anticodon_2"/>
    <property type="match status" value="1"/>
</dbReference>
<evidence type="ECO:0000256" key="2">
    <source>
        <dbReference type="ARBA" id="ARBA00022598"/>
    </source>
</evidence>
<feature type="short sequence motif" description="'HIGH' region" evidence="7">
    <location>
        <begin position="45"/>
        <end position="55"/>
    </location>
</feature>
<dbReference type="AlphaFoldDB" id="A0A0F9ZIU6"/>
<feature type="domain" description="Glutamyl/glutaminyl-tRNA synthetase class Ib catalytic" evidence="8">
    <location>
        <begin position="39"/>
        <end position="329"/>
    </location>
</feature>
<comment type="catalytic activity">
    <reaction evidence="7">
        <text>tRNA(Glu) + L-glutamate + ATP = L-glutamyl-tRNA(Glu) + AMP + diphosphate</text>
        <dbReference type="Rhea" id="RHEA:23540"/>
        <dbReference type="Rhea" id="RHEA-COMP:9663"/>
        <dbReference type="Rhea" id="RHEA-COMP:9680"/>
        <dbReference type="ChEBI" id="CHEBI:29985"/>
        <dbReference type="ChEBI" id="CHEBI:30616"/>
        <dbReference type="ChEBI" id="CHEBI:33019"/>
        <dbReference type="ChEBI" id="CHEBI:78442"/>
        <dbReference type="ChEBI" id="CHEBI:78520"/>
        <dbReference type="ChEBI" id="CHEBI:456215"/>
        <dbReference type="EC" id="6.1.1.17"/>
    </reaction>
</comment>
<feature type="short sequence motif" description="'KMSKS' region" evidence="7">
    <location>
        <begin position="297"/>
        <end position="301"/>
    </location>
</feature>
<accession>A0A0F9ZIU6</accession>
<dbReference type="InterPro" id="IPR008925">
    <property type="entry name" value="aa_tRNA-synth_I_cd-bd_sf"/>
</dbReference>
<dbReference type="PATRIC" id="fig|1619089.3.peg.313"/>
<dbReference type="PROSITE" id="PS00178">
    <property type="entry name" value="AA_TRNA_LIGASE_I"/>
    <property type="match status" value="1"/>
</dbReference>
<feature type="domain" description="Aminoacyl-tRNA synthetase class I anticodon-binding" evidence="9">
    <location>
        <begin position="505"/>
        <end position="549"/>
    </location>
</feature>
<evidence type="ECO:0000256" key="7">
    <source>
        <dbReference type="HAMAP-Rule" id="MF_00022"/>
    </source>
</evidence>
<comment type="caution">
    <text evidence="10">The sequence shown here is derived from an EMBL/GenBank/DDBJ whole genome shotgun (WGS) entry which is preliminary data.</text>
</comment>
<dbReference type="HAMAP" id="MF_00022">
    <property type="entry name" value="Glu_tRNA_synth_type1"/>
    <property type="match status" value="1"/>
</dbReference>
<keyword evidence="7" id="KW-0963">Cytoplasm</keyword>
<evidence type="ECO:0000256" key="3">
    <source>
        <dbReference type="ARBA" id="ARBA00022741"/>
    </source>
</evidence>
<dbReference type="GO" id="GO:0000049">
    <property type="term" value="F:tRNA binding"/>
    <property type="evidence" value="ECO:0007669"/>
    <property type="project" value="InterPro"/>
</dbReference>
<dbReference type="Gene3D" id="3.40.50.620">
    <property type="entry name" value="HUPs"/>
    <property type="match status" value="1"/>
</dbReference>
<keyword evidence="5 7" id="KW-0648">Protein biosynthesis</keyword>
<dbReference type="GO" id="GO:0005737">
    <property type="term" value="C:cytoplasm"/>
    <property type="evidence" value="ECO:0007669"/>
    <property type="project" value="UniProtKB-SubCell"/>
</dbReference>
<comment type="function">
    <text evidence="7">Catalyzes the attachment of glutamate to tRNA(Glu) in a two-step reaction: glutamate is first activated by ATP to form Glu-AMP and then transferred to the acceptor end of tRNA(Glu).</text>
</comment>
<dbReference type="PANTHER" id="PTHR43311:SF2">
    <property type="entry name" value="GLUTAMATE--TRNA LIGASE, MITOCHONDRIAL-RELATED"/>
    <property type="match status" value="1"/>
</dbReference>
<dbReference type="InterPro" id="IPR049940">
    <property type="entry name" value="GluQ/Sye"/>
</dbReference>
<organism evidence="10 11">
    <name type="scientific">candidate division WS6 bacterium GW2011_GWC1_33_20</name>
    <dbReference type="NCBI Taxonomy" id="1619089"/>
    <lineage>
        <taxon>Bacteria</taxon>
        <taxon>Candidatus Dojkabacteria</taxon>
    </lineage>
</organism>
<proteinExistence type="inferred from homology"/>
<evidence type="ECO:0000259" key="9">
    <source>
        <dbReference type="Pfam" id="PF19269"/>
    </source>
</evidence>
<dbReference type="SUPFAM" id="SSF48163">
    <property type="entry name" value="An anticodon-binding domain of class I aminoacyl-tRNA synthetases"/>
    <property type="match status" value="1"/>
</dbReference>
<evidence type="ECO:0000256" key="6">
    <source>
        <dbReference type="ARBA" id="ARBA00023146"/>
    </source>
</evidence>
<dbReference type="Proteomes" id="UP000034302">
    <property type="component" value="Unassembled WGS sequence"/>
</dbReference>
<evidence type="ECO:0000256" key="5">
    <source>
        <dbReference type="ARBA" id="ARBA00022917"/>
    </source>
</evidence>
<dbReference type="NCBIfam" id="TIGR00464">
    <property type="entry name" value="gltX_bact"/>
    <property type="match status" value="1"/>
</dbReference>
<comment type="subunit">
    <text evidence="7">Monomer.</text>
</comment>
<dbReference type="PRINTS" id="PR00987">
    <property type="entry name" value="TRNASYNTHGLU"/>
</dbReference>
<gene>
    <name evidence="7 10" type="primary">gltX</name>
    <name evidence="10" type="ORF">UR34_C0006G0009</name>
</gene>
<comment type="caution">
    <text evidence="7">Lacks conserved residue(s) required for the propagation of feature annotation.</text>
</comment>
<dbReference type="Gene3D" id="1.10.10.350">
    <property type="match status" value="1"/>
</dbReference>
<comment type="similarity">
    <text evidence="1 7">Belongs to the class-I aminoacyl-tRNA synthetase family. Glutamate--tRNA ligase type 1 subfamily.</text>
</comment>
<dbReference type="GO" id="GO:0006424">
    <property type="term" value="P:glutamyl-tRNA aminoacylation"/>
    <property type="evidence" value="ECO:0007669"/>
    <property type="project" value="UniProtKB-UniRule"/>
</dbReference>
<keyword evidence="3 7" id="KW-0547">Nucleotide-binding</keyword>
<keyword evidence="6 7" id="KW-0030">Aminoacyl-tRNA synthetase</keyword>
<dbReference type="GO" id="GO:0005524">
    <property type="term" value="F:ATP binding"/>
    <property type="evidence" value="ECO:0007669"/>
    <property type="project" value="UniProtKB-UniRule"/>
</dbReference>
<dbReference type="PANTHER" id="PTHR43311">
    <property type="entry name" value="GLUTAMATE--TRNA LIGASE"/>
    <property type="match status" value="1"/>
</dbReference>
<protein>
    <recommendedName>
        <fullName evidence="7">Glutamate--tRNA ligase</fullName>
        <ecNumber evidence="7">6.1.1.17</ecNumber>
    </recommendedName>
    <alternativeName>
        <fullName evidence="7">Glutamyl-tRNA synthetase</fullName>
        <shortName evidence="7">GluRS</shortName>
    </alternativeName>
</protein>
<dbReference type="GO" id="GO:0004818">
    <property type="term" value="F:glutamate-tRNA ligase activity"/>
    <property type="evidence" value="ECO:0007669"/>
    <property type="project" value="UniProtKB-UniRule"/>
</dbReference>
<dbReference type="InterPro" id="IPR020751">
    <property type="entry name" value="aa-tRNA-synth_I_codon-bd_sub2"/>
</dbReference>
<keyword evidence="2 7" id="KW-0436">Ligase</keyword>
<evidence type="ECO:0000313" key="11">
    <source>
        <dbReference type="Proteomes" id="UP000034302"/>
    </source>
</evidence>
<dbReference type="SUPFAM" id="SSF52374">
    <property type="entry name" value="Nucleotidylyl transferase"/>
    <property type="match status" value="1"/>
</dbReference>
<name>A0A0F9ZIU6_9BACT</name>
<dbReference type="InterPro" id="IPR020058">
    <property type="entry name" value="Glu/Gln-tRNA-synth_Ib_cat-dom"/>
</dbReference>
<dbReference type="InterPro" id="IPR014729">
    <property type="entry name" value="Rossmann-like_a/b/a_fold"/>
</dbReference>
<evidence type="ECO:0000256" key="4">
    <source>
        <dbReference type="ARBA" id="ARBA00022840"/>
    </source>
</evidence>
<sequence length="555" mass="64341">MRTIEENKYLSELLFSDIKESPQDILKKYPERNLKEGELVLRFAPSPTGFIHIGNVYTSLVGYLLTKRSNGKFILRIEDTDKVREVENGISQIINGLEYFGIHFDEGMINDKESKGDYGPYIQSERMNIYKVFAKDLVSKGLAYPCFCTEDELESIRKEQTDLGTRTGYWGKWAKWREATFDEVKRALDSNWTFVIRLYSNGNIDNKINSKDLIKGGITLSENDMDSVLLKSDGLPTYHFAHPIDDTLMRISFVLRGDEWLSSQPLHMEIFKALGFKQLEYGHISPLMKMDGDSKRKLSKRKDPEAAVSYYIEKGYPVQGVKEYILNVANSNFYDWRIQNPDEDILEFNIRLEKFNKAGALFDISKLNDICKEYISKLKAQEIYDMALEWASKFNEDIHSKLINQKDYCISIFNIEREGSKVRKDIVKWSDIPSQVEIFFDDMFMDMDKESVDMDKGLQKNILNDFSDTYYPGDSVQEWFNKVKDVAIKNGFSVDSKEYESNPKKFKGKVGDVAMILRLAVTGKKQTPDLYQVMQVMGEERVRERIKGYINTVLV</sequence>
<evidence type="ECO:0000313" key="10">
    <source>
        <dbReference type="EMBL" id="KKP44088.1"/>
    </source>
</evidence>
<evidence type="ECO:0000259" key="8">
    <source>
        <dbReference type="Pfam" id="PF00749"/>
    </source>
</evidence>
<dbReference type="InterPro" id="IPR001412">
    <property type="entry name" value="aa-tRNA-synth_I_CS"/>
</dbReference>